<sequence length="155" mass="18005">MSDSFWFTEGGLERPEVHELLQAHLDHMAANSPPESRHVLDLDGLRQPDIDFWTLWKQQQLAGCVALKHWDHTYGELKSMKTANAFVRQGVARYLLDQVIAECRERGYQCLKLETGSMAYFAPARQLYQNHGFVYCEPFGHYREDPNNVFMSLKL</sequence>
<dbReference type="SUPFAM" id="SSF55729">
    <property type="entry name" value="Acyl-CoA N-acyltransferases (Nat)"/>
    <property type="match status" value="1"/>
</dbReference>
<proteinExistence type="predicted"/>
<dbReference type="PANTHER" id="PTHR43877">
    <property type="entry name" value="AMINOALKYLPHOSPHONATE N-ACETYLTRANSFERASE-RELATED-RELATED"/>
    <property type="match status" value="1"/>
</dbReference>
<evidence type="ECO:0000313" key="4">
    <source>
        <dbReference type="EMBL" id="MFC3195844.1"/>
    </source>
</evidence>
<dbReference type="CDD" id="cd04301">
    <property type="entry name" value="NAT_SF"/>
    <property type="match status" value="1"/>
</dbReference>
<accession>A0ABV7JCJ9</accession>
<dbReference type="InterPro" id="IPR016181">
    <property type="entry name" value="Acyl_CoA_acyltransferase"/>
</dbReference>
<dbReference type="RefSeq" id="WP_077412967.1">
    <property type="nucleotide sequence ID" value="NZ_JBHRTS010000010.1"/>
</dbReference>
<dbReference type="PANTHER" id="PTHR43877:SF5">
    <property type="entry name" value="BLL8307 PROTEIN"/>
    <property type="match status" value="1"/>
</dbReference>
<dbReference type="InterPro" id="IPR050832">
    <property type="entry name" value="Bact_Acetyltransf"/>
</dbReference>
<protein>
    <submittedName>
        <fullName evidence="4">GNAT family N-acetyltransferase</fullName>
        <ecNumber evidence="4">2.3.-.-</ecNumber>
    </submittedName>
</protein>
<organism evidence="4 5">
    <name type="scientific">Marinicella sediminis</name>
    <dbReference type="NCBI Taxonomy" id="1792834"/>
    <lineage>
        <taxon>Bacteria</taxon>
        <taxon>Pseudomonadati</taxon>
        <taxon>Pseudomonadota</taxon>
        <taxon>Gammaproteobacteria</taxon>
        <taxon>Lysobacterales</taxon>
        <taxon>Marinicellaceae</taxon>
        <taxon>Marinicella</taxon>
    </lineage>
</organism>
<reference evidence="5" key="1">
    <citation type="journal article" date="2019" name="Int. J. Syst. Evol. Microbiol.">
        <title>The Global Catalogue of Microorganisms (GCM) 10K type strain sequencing project: providing services to taxonomists for standard genome sequencing and annotation.</title>
        <authorList>
            <consortium name="The Broad Institute Genomics Platform"/>
            <consortium name="The Broad Institute Genome Sequencing Center for Infectious Disease"/>
            <person name="Wu L."/>
            <person name="Ma J."/>
        </authorList>
    </citation>
    <scope>NUCLEOTIDE SEQUENCE [LARGE SCALE GENOMIC DNA]</scope>
    <source>
        <strain evidence="5">KCTC 42953</strain>
    </source>
</reference>
<dbReference type="GO" id="GO:0016746">
    <property type="term" value="F:acyltransferase activity"/>
    <property type="evidence" value="ECO:0007669"/>
    <property type="project" value="UniProtKB-KW"/>
</dbReference>
<dbReference type="Gene3D" id="3.40.630.30">
    <property type="match status" value="1"/>
</dbReference>
<evidence type="ECO:0000313" key="5">
    <source>
        <dbReference type="Proteomes" id="UP001595533"/>
    </source>
</evidence>
<evidence type="ECO:0000256" key="1">
    <source>
        <dbReference type="ARBA" id="ARBA00022679"/>
    </source>
</evidence>
<dbReference type="Proteomes" id="UP001595533">
    <property type="component" value="Unassembled WGS sequence"/>
</dbReference>
<keyword evidence="2 4" id="KW-0012">Acyltransferase</keyword>
<dbReference type="PROSITE" id="PS51186">
    <property type="entry name" value="GNAT"/>
    <property type="match status" value="1"/>
</dbReference>
<keyword evidence="1 4" id="KW-0808">Transferase</keyword>
<comment type="caution">
    <text evidence="4">The sequence shown here is derived from an EMBL/GenBank/DDBJ whole genome shotgun (WGS) entry which is preliminary data.</text>
</comment>
<dbReference type="Pfam" id="PF00583">
    <property type="entry name" value="Acetyltransf_1"/>
    <property type="match status" value="1"/>
</dbReference>
<gene>
    <name evidence="4" type="ORF">ACFODZ_16435</name>
</gene>
<keyword evidence="5" id="KW-1185">Reference proteome</keyword>
<dbReference type="EC" id="2.3.-.-" evidence="4"/>
<name>A0ABV7JCJ9_9GAMM</name>
<evidence type="ECO:0000256" key="2">
    <source>
        <dbReference type="ARBA" id="ARBA00023315"/>
    </source>
</evidence>
<dbReference type="EMBL" id="JBHRTS010000010">
    <property type="protein sequence ID" value="MFC3195844.1"/>
    <property type="molecule type" value="Genomic_DNA"/>
</dbReference>
<evidence type="ECO:0000259" key="3">
    <source>
        <dbReference type="PROSITE" id="PS51186"/>
    </source>
</evidence>
<feature type="domain" description="N-acetyltransferase" evidence="3">
    <location>
        <begin position="7"/>
        <end position="155"/>
    </location>
</feature>
<dbReference type="InterPro" id="IPR000182">
    <property type="entry name" value="GNAT_dom"/>
</dbReference>